<organism evidence="1 2">
    <name type="scientific">Polystyrenella longa</name>
    <dbReference type="NCBI Taxonomy" id="2528007"/>
    <lineage>
        <taxon>Bacteria</taxon>
        <taxon>Pseudomonadati</taxon>
        <taxon>Planctomycetota</taxon>
        <taxon>Planctomycetia</taxon>
        <taxon>Planctomycetales</taxon>
        <taxon>Planctomycetaceae</taxon>
        <taxon>Polystyrenella</taxon>
    </lineage>
</organism>
<dbReference type="EMBL" id="CP036281">
    <property type="protein sequence ID" value="QDU78410.1"/>
    <property type="molecule type" value="Genomic_DNA"/>
</dbReference>
<sequence>MWFRLCGRCIDLMPKHRIQNSTCTVFPSFSPYLPEAKGNCSDCCRNTQQRDLKEVFSCKIGFAIVKPLIFNKVSKCERLFRRCQLLCFLNNRLLLFRSRRLVSVLNQFRRLEENFVAKMPSISDYGEAFSFTCSKRANASFFYLYTVVIHVGLLLRTDCLRGLIITSHNSR</sequence>
<protein>
    <submittedName>
        <fullName evidence="1">Uncharacterized protein</fullName>
    </submittedName>
</protein>
<reference evidence="1 2" key="1">
    <citation type="submission" date="2019-02" db="EMBL/GenBank/DDBJ databases">
        <title>Deep-cultivation of Planctomycetes and their phenomic and genomic characterization uncovers novel biology.</title>
        <authorList>
            <person name="Wiegand S."/>
            <person name="Jogler M."/>
            <person name="Boedeker C."/>
            <person name="Pinto D."/>
            <person name="Vollmers J."/>
            <person name="Rivas-Marin E."/>
            <person name="Kohn T."/>
            <person name="Peeters S.H."/>
            <person name="Heuer A."/>
            <person name="Rast P."/>
            <person name="Oberbeckmann S."/>
            <person name="Bunk B."/>
            <person name="Jeske O."/>
            <person name="Meyerdierks A."/>
            <person name="Storesund J.E."/>
            <person name="Kallscheuer N."/>
            <person name="Luecker S."/>
            <person name="Lage O.M."/>
            <person name="Pohl T."/>
            <person name="Merkel B.J."/>
            <person name="Hornburger P."/>
            <person name="Mueller R.-W."/>
            <person name="Bruemmer F."/>
            <person name="Labrenz M."/>
            <person name="Spormann A.M."/>
            <person name="Op den Camp H."/>
            <person name="Overmann J."/>
            <person name="Amann R."/>
            <person name="Jetten M.S.M."/>
            <person name="Mascher T."/>
            <person name="Medema M.H."/>
            <person name="Devos D.P."/>
            <person name="Kaster A.-K."/>
            <person name="Ovreas L."/>
            <person name="Rohde M."/>
            <person name="Galperin M.Y."/>
            <person name="Jogler C."/>
        </authorList>
    </citation>
    <scope>NUCLEOTIDE SEQUENCE [LARGE SCALE GENOMIC DNA]</scope>
    <source>
        <strain evidence="1 2">Pla110</strain>
    </source>
</reference>
<dbReference type="Proteomes" id="UP000317178">
    <property type="component" value="Chromosome"/>
</dbReference>
<keyword evidence="2" id="KW-1185">Reference proteome</keyword>
<name>A0A518CGQ8_9PLAN</name>
<evidence type="ECO:0000313" key="1">
    <source>
        <dbReference type="EMBL" id="QDU78410.1"/>
    </source>
</evidence>
<accession>A0A518CGQ8</accession>
<gene>
    <name evidence="1" type="ORF">Pla110_01110</name>
</gene>
<dbReference type="AlphaFoldDB" id="A0A518CGQ8"/>
<dbReference type="KEGG" id="plon:Pla110_01110"/>
<proteinExistence type="predicted"/>
<evidence type="ECO:0000313" key="2">
    <source>
        <dbReference type="Proteomes" id="UP000317178"/>
    </source>
</evidence>